<dbReference type="STRING" id="123899.SAMEA3906487_00171"/>
<name>A0A157PUM8_9BORD</name>
<reference evidence="1 2" key="1">
    <citation type="submission" date="2016-04" db="EMBL/GenBank/DDBJ databases">
        <authorList>
            <consortium name="Pathogen Informatics"/>
        </authorList>
    </citation>
    <scope>NUCLEOTIDE SEQUENCE [LARGE SCALE GENOMIC DNA]</scope>
    <source>
        <strain evidence="1 2">H044680328</strain>
    </source>
</reference>
<sequence>MTPSLRKVILEDPLYAAIQMLTEAAEELRACHTLTPGDWTGEPEAKAHYDRIMTVVNGLEKLRQDNEHSANAGATKES</sequence>
<organism evidence="1 2">
    <name type="scientific">Bordetella trematum</name>
    <dbReference type="NCBI Taxonomy" id="123899"/>
    <lineage>
        <taxon>Bacteria</taxon>
        <taxon>Pseudomonadati</taxon>
        <taxon>Pseudomonadota</taxon>
        <taxon>Betaproteobacteria</taxon>
        <taxon>Burkholderiales</taxon>
        <taxon>Alcaligenaceae</taxon>
        <taxon>Bordetella</taxon>
    </lineage>
</organism>
<gene>
    <name evidence="1" type="ORF">SAMEA3906487_00171</name>
</gene>
<evidence type="ECO:0000313" key="2">
    <source>
        <dbReference type="Proteomes" id="UP000076825"/>
    </source>
</evidence>
<keyword evidence="2" id="KW-1185">Reference proteome</keyword>
<dbReference type="AlphaFoldDB" id="A0A157PUM8"/>
<dbReference type="OrthoDB" id="8644161at2"/>
<evidence type="ECO:0000313" key="1">
    <source>
        <dbReference type="EMBL" id="SAI66258.1"/>
    </source>
</evidence>
<protein>
    <submittedName>
        <fullName evidence="1">Phage protein</fullName>
    </submittedName>
</protein>
<dbReference type="Proteomes" id="UP000076825">
    <property type="component" value="Chromosome 1"/>
</dbReference>
<dbReference type="KEGG" id="btrm:SAMEA390648700171"/>
<proteinExistence type="predicted"/>
<dbReference type="PATRIC" id="fig|123899.6.peg.160"/>
<dbReference type="GeneID" id="56588413"/>
<dbReference type="RefSeq" id="WP_115638858.1">
    <property type="nucleotide sequence ID" value="NZ_CP016340.1"/>
</dbReference>
<dbReference type="EMBL" id="LT546645">
    <property type="protein sequence ID" value="SAI66258.1"/>
    <property type="molecule type" value="Genomic_DNA"/>
</dbReference>
<accession>A0A157PUM8</accession>